<evidence type="ECO:0000256" key="1">
    <source>
        <dbReference type="ARBA" id="ARBA00004123"/>
    </source>
</evidence>
<comment type="similarity">
    <text evidence="3">Belongs to the Tonsoku family.</text>
</comment>
<evidence type="ECO:0000256" key="3">
    <source>
        <dbReference type="ARBA" id="ARBA00010999"/>
    </source>
</evidence>
<keyword evidence="10" id="KW-0175">Coiled coil</keyword>
<dbReference type="Pfam" id="PF13431">
    <property type="entry name" value="TPR_17"/>
    <property type="match status" value="1"/>
</dbReference>
<dbReference type="GO" id="GO:0003682">
    <property type="term" value="F:chromatin binding"/>
    <property type="evidence" value="ECO:0007669"/>
    <property type="project" value="TreeGrafter"/>
</dbReference>
<dbReference type="Gene3D" id="1.25.40.10">
    <property type="entry name" value="Tetratricopeptide repeat domain"/>
    <property type="match status" value="1"/>
</dbReference>
<feature type="region of interest" description="Disordered" evidence="11">
    <location>
        <begin position="192"/>
        <end position="220"/>
    </location>
</feature>
<dbReference type="GO" id="GO:0003714">
    <property type="term" value="F:transcription corepressor activity"/>
    <property type="evidence" value="ECO:0007669"/>
    <property type="project" value="TreeGrafter"/>
</dbReference>
<dbReference type="PANTHER" id="PTHR15111:SF0">
    <property type="entry name" value="UNCONVENTIONAL PREFOLDIN RPB5 INTERACTOR 1"/>
    <property type="match status" value="1"/>
</dbReference>
<reference evidence="13" key="1">
    <citation type="submission" date="2014-09" db="EMBL/GenBank/DDBJ databases">
        <authorList>
            <person name="Sharma Rahul"/>
            <person name="Thines Marco"/>
        </authorList>
    </citation>
    <scope>NUCLEOTIDE SEQUENCE [LARGE SCALE GENOMIC DNA]</scope>
</reference>
<dbReference type="InterPro" id="IPR009053">
    <property type="entry name" value="Prefoldin"/>
</dbReference>
<dbReference type="GO" id="GO:0006281">
    <property type="term" value="P:DNA repair"/>
    <property type="evidence" value="ECO:0007669"/>
    <property type="project" value="UniProtKB-KW"/>
</dbReference>
<evidence type="ECO:0000256" key="2">
    <source>
        <dbReference type="ARBA" id="ARBA00004286"/>
    </source>
</evidence>
<feature type="coiled-coil region" evidence="10">
    <location>
        <begin position="90"/>
        <end position="117"/>
    </location>
</feature>
<dbReference type="GO" id="GO:0005634">
    <property type="term" value="C:nucleus"/>
    <property type="evidence" value="ECO:0007669"/>
    <property type="project" value="UniProtKB-SubCell"/>
</dbReference>
<dbReference type="OMA" id="YQSAMEY"/>
<keyword evidence="7" id="KW-0539">Nucleus</keyword>
<dbReference type="EMBL" id="CCYD01000041">
    <property type="protein sequence ID" value="CEG35448.1"/>
    <property type="molecule type" value="Genomic_DNA"/>
</dbReference>
<dbReference type="Pfam" id="PF02996">
    <property type="entry name" value="Prefoldin"/>
    <property type="match status" value="1"/>
</dbReference>
<name>A0A0P1A6A3_PLAHL</name>
<dbReference type="OrthoDB" id="2423701at2759"/>
<evidence type="ECO:0000256" key="4">
    <source>
        <dbReference type="ARBA" id="ARBA00022454"/>
    </source>
</evidence>
<comment type="similarity">
    <text evidence="8">Belongs to the RNA polymerase II subunit 5-mediating protein family.</text>
</comment>
<dbReference type="NCBIfam" id="TIGR00293">
    <property type="entry name" value="prefoldin subunit alpha"/>
    <property type="match status" value="1"/>
</dbReference>
<dbReference type="SMART" id="SM00028">
    <property type="entry name" value="TPR"/>
    <property type="match status" value="3"/>
</dbReference>
<evidence type="ECO:0000256" key="10">
    <source>
        <dbReference type="SAM" id="Coils"/>
    </source>
</evidence>
<dbReference type="RefSeq" id="XP_024571817.1">
    <property type="nucleotide sequence ID" value="XM_024724292.1"/>
</dbReference>
<evidence type="ECO:0000256" key="11">
    <source>
        <dbReference type="SAM" id="MobiDB-lite"/>
    </source>
</evidence>
<dbReference type="AlphaFoldDB" id="A0A0P1A6A3"/>
<dbReference type="Gene3D" id="1.10.287.370">
    <property type="match status" value="1"/>
</dbReference>
<dbReference type="STRING" id="4781.A0A0P1A6A3"/>
<keyword evidence="6" id="KW-0234">DNA repair</keyword>
<sequence>MATPSVMANARLLQEHIENAREQLTQLQDQVDRYGAVADTLAELPNKISHKVMVPLGKRAMVPGKIVRSNEVLAHLGNEYFSWRSTSQAVEMIERKKKDLCKQIMKQEENLKELYLKKNDLSCITQLQKHYESENIREIQETEEESELSTNSHVTDEDIKEYFELEDEERLKQEQATWNWDDMMKRMEDLEAREAAGESFSDKGNTTKEESSTEEQAAALKNKGNEAFAKSLFEMAAQYYSQAIILDPTNHVLYGNRAAAYHRLKKYKLALESSENAVSLQESWVKGHYRKACALAALKKYEEAAQAYERAMELCPTDGKLADKAKQMREKAKAKVGIKIAQGSELKPRPATMEQARGFSASMKPCADPKSSSSSIISNTLASTAFSGSIVEHETSVPDVDLSLLEPRPSRFHGTNYTGHTVTLEPVGEAQPVKRVSRFKAARSARG</sequence>
<dbReference type="InterPro" id="IPR001611">
    <property type="entry name" value="Leu-rich_rpt"/>
</dbReference>
<evidence type="ECO:0000256" key="8">
    <source>
        <dbReference type="ARBA" id="ARBA00038295"/>
    </source>
</evidence>
<dbReference type="SUPFAM" id="SSF46579">
    <property type="entry name" value="Prefoldin"/>
    <property type="match status" value="1"/>
</dbReference>
<organism evidence="12 13">
    <name type="scientific">Plasmopara halstedii</name>
    <name type="common">Downy mildew of sunflower</name>
    <dbReference type="NCBI Taxonomy" id="4781"/>
    <lineage>
        <taxon>Eukaryota</taxon>
        <taxon>Sar</taxon>
        <taxon>Stramenopiles</taxon>
        <taxon>Oomycota</taxon>
        <taxon>Peronosporomycetes</taxon>
        <taxon>Peronosporales</taxon>
        <taxon>Peronosporaceae</taxon>
        <taxon>Plasmopara</taxon>
    </lineage>
</organism>
<dbReference type="Proteomes" id="UP000054928">
    <property type="component" value="Unassembled WGS sequence"/>
</dbReference>
<feature type="repeat" description="TPR" evidence="9">
    <location>
        <begin position="217"/>
        <end position="250"/>
    </location>
</feature>
<dbReference type="GO" id="GO:0000122">
    <property type="term" value="P:negative regulation of transcription by RNA polymerase II"/>
    <property type="evidence" value="ECO:0007669"/>
    <property type="project" value="TreeGrafter"/>
</dbReference>
<evidence type="ECO:0000256" key="7">
    <source>
        <dbReference type="ARBA" id="ARBA00023242"/>
    </source>
</evidence>
<comment type="subcellular location">
    <subcellularLocation>
        <location evidence="2">Chromosome</location>
    </subcellularLocation>
    <subcellularLocation>
        <location evidence="1">Nucleus</location>
    </subcellularLocation>
</comment>
<evidence type="ECO:0000313" key="12">
    <source>
        <dbReference type="EMBL" id="CEG35448.1"/>
    </source>
</evidence>
<keyword evidence="13" id="KW-1185">Reference proteome</keyword>
<dbReference type="InterPro" id="IPR052255">
    <property type="entry name" value="RNA_pol_II_subunit5-mediator"/>
</dbReference>
<feature type="coiled-coil region" evidence="10">
    <location>
        <begin position="10"/>
        <end position="37"/>
    </location>
</feature>
<dbReference type="InterPro" id="IPR004127">
    <property type="entry name" value="Prefoldin_subunit_alpha"/>
</dbReference>
<dbReference type="PROSITE" id="PS50005">
    <property type="entry name" value="TPR"/>
    <property type="match status" value="2"/>
</dbReference>
<feature type="repeat" description="TPR" evidence="9">
    <location>
        <begin position="285"/>
        <end position="318"/>
    </location>
</feature>
<dbReference type="InterPro" id="IPR011990">
    <property type="entry name" value="TPR-like_helical_dom_sf"/>
</dbReference>
<dbReference type="Pfam" id="PF00515">
    <property type="entry name" value="TPR_1"/>
    <property type="match status" value="1"/>
</dbReference>
<proteinExistence type="inferred from homology"/>
<evidence type="ECO:0000256" key="9">
    <source>
        <dbReference type="PROSITE-ProRule" id="PRU00339"/>
    </source>
</evidence>
<evidence type="ECO:0000256" key="5">
    <source>
        <dbReference type="ARBA" id="ARBA00022763"/>
    </source>
</evidence>
<dbReference type="GeneID" id="36404624"/>
<evidence type="ECO:0000256" key="6">
    <source>
        <dbReference type="ARBA" id="ARBA00023204"/>
    </source>
</evidence>
<keyword evidence="5" id="KW-0227">DNA damage</keyword>
<protein>
    <submittedName>
        <fullName evidence="12">Molecular co-chaperone STI1</fullName>
    </submittedName>
</protein>
<keyword evidence="9" id="KW-0802">TPR repeat</keyword>
<dbReference type="GO" id="GO:0005694">
    <property type="term" value="C:chromosome"/>
    <property type="evidence" value="ECO:0007669"/>
    <property type="project" value="UniProtKB-SubCell"/>
</dbReference>
<keyword evidence="4" id="KW-0158">Chromosome</keyword>
<accession>A0A0P1A6A3</accession>
<dbReference type="InterPro" id="IPR019734">
    <property type="entry name" value="TPR_rpt"/>
</dbReference>
<evidence type="ECO:0000313" key="13">
    <source>
        <dbReference type="Proteomes" id="UP000054928"/>
    </source>
</evidence>
<dbReference type="CDD" id="cd23159">
    <property type="entry name" value="Prefoldin_URI1"/>
    <property type="match status" value="1"/>
</dbReference>
<dbReference type="GO" id="GO:0019212">
    <property type="term" value="F:phosphatase inhibitor activity"/>
    <property type="evidence" value="ECO:0007669"/>
    <property type="project" value="TreeGrafter"/>
</dbReference>
<dbReference type="PROSITE" id="PS51450">
    <property type="entry name" value="LRR"/>
    <property type="match status" value="1"/>
</dbReference>
<dbReference type="SUPFAM" id="SSF48452">
    <property type="entry name" value="TPR-like"/>
    <property type="match status" value="1"/>
</dbReference>
<dbReference type="PANTHER" id="PTHR15111">
    <property type="entry name" value="RNA POLYMERASE II SUBUNIT 5-MEDIATING PROTEIN NNX3"/>
    <property type="match status" value="1"/>
</dbReference>